<dbReference type="PANTHER" id="PTHR37561">
    <property type="entry name" value="F-BOX DOMAIN-CONTAINING PROTEIN"/>
    <property type="match status" value="1"/>
</dbReference>
<accession>A0A0S4JU70</accession>
<gene>
    <name evidence="2" type="ORF">BSAL_46650</name>
</gene>
<reference evidence="3" key="1">
    <citation type="submission" date="2015-09" db="EMBL/GenBank/DDBJ databases">
        <authorList>
            <consortium name="Pathogen Informatics"/>
        </authorList>
    </citation>
    <scope>NUCLEOTIDE SEQUENCE [LARGE SCALE GENOMIC DNA]</scope>
    <source>
        <strain evidence="3">Lake Konstanz</strain>
    </source>
</reference>
<feature type="region of interest" description="Disordered" evidence="1">
    <location>
        <begin position="333"/>
        <end position="377"/>
    </location>
</feature>
<evidence type="ECO:0000313" key="3">
    <source>
        <dbReference type="Proteomes" id="UP000051952"/>
    </source>
</evidence>
<protein>
    <submittedName>
        <fullName evidence="2">Uncharacterized protein</fullName>
    </submittedName>
</protein>
<dbReference type="Proteomes" id="UP000051952">
    <property type="component" value="Unassembled WGS sequence"/>
</dbReference>
<feature type="compositionally biased region" description="Polar residues" evidence="1">
    <location>
        <begin position="1"/>
        <end position="27"/>
    </location>
</feature>
<dbReference type="VEuPathDB" id="TriTrypDB:BSAL_46650"/>
<dbReference type="EMBL" id="CYKH01002220">
    <property type="protein sequence ID" value="CUG94131.1"/>
    <property type="molecule type" value="Genomic_DNA"/>
</dbReference>
<sequence>MIMDQSMTSQHLGEVNSHNTSTTTPTDRISPKMGRVGCHDPYSPKVLRGGNETAEAIQWEARKAEIAELAPSSRPSTTWSPKLPQFLQASTPSSLNHHAAPHHHHSPNPSMFAPMMMPGMQQQQQFPPPAYISFPNNSTANVHHNALSEVCTFVSIPAGRREVVVAEDSNALAELMRSHTAPPRPLFVGQCRFEMSSGELHWLLEHILGVRALKIEPRGPGCFVVVLRDEESSNKVLQLHRCVLFDHDGVWWANTPAAQHHLEAYVREFLSGHYTRRSRLPRDTMIVERQRGSLNPLRTLATATNTVTHHPMSRHHHANGDDATNRIVSLSSGMSTPADLHQRQHQRHQLPSSGSAASSIGSSPSNSVSLQDSFRYD</sequence>
<feature type="compositionally biased region" description="Low complexity" evidence="1">
    <location>
        <begin position="349"/>
        <end position="369"/>
    </location>
</feature>
<feature type="region of interest" description="Disordered" evidence="1">
    <location>
        <begin position="1"/>
        <end position="36"/>
    </location>
</feature>
<evidence type="ECO:0000256" key="1">
    <source>
        <dbReference type="SAM" id="MobiDB-lite"/>
    </source>
</evidence>
<feature type="region of interest" description="Disordered" evidence="1">
    <location>
        <begin position="72"/>
        <end position="111"/>
    </location>
</feature>
<proteinExistence type="predicted"/>
<dbReference type="AlphaFoldDB" id="A0A0S4JU70"/>
<organism evidence="2 3">
    <name type="scientific">Bodo saltans</name>
    <name type="common">Flagellated protozoan</name>
    <dbReference type="NCBI Taxonomy" id="75058"/>
    <lineage>
        <taxon>Eukaryota</taxon>
        <taxon>Discoba</taxon>
        <taxon>Euglenozoa</taxon>
        <taxon>Kinetoplastea</taxon>
        <taxon>Metakinetoplastina</taxon>
        <taxon>Eubodonida</taxon>
        <taxon>Bodonidae</taxon>
        <taxon>Bodo</taxon>
    </lineage>
</organism>
<dbReference type="OrthoDB" id="272649at2759"/>
<dbReference type="PANTHER" id="PTHR37561:SF3">
    <property type="entry name" value="F-BOX DOMAIN-CONTAINING PROTEIN"/>
    <property type="match status" value="1"/>
</dbReference>
<name>A0A0S4JU70_BODSA</name>
<keyword evidence="3" id="KW-1185">Reference proteome</keyword>
<evidence type="ECO:0000313" key="2">
    <source>
        <dbReference type="EMBL" id="CUG94131.1"/>
    </source>
</evidence>